<gene>
    <name evidence="1" type="ORF">MFU01_49630</name>
    <name evidence="2" type="ORF">SAMN05443572_107168</name>
</gene>
<evidence type="ECO:0000313" key="1">
    <source>
        <dbReference type="EMBL" id="GEN09926.1"/>
    </source>
</evidence>
<reference evidence="1 4" key="2">
    <citation type="submission" date="2019-07" db="EMBL/GenBank/DDBJ databases">
        <title>Whole genome shotgun sequence of Myxococcus fulvus NBRC 100333.</title>
        <authorList>
            <person name="Hosoyama A."/>
            <person name="Uohara A."/>
            <person name="Ohji S."/>
            <person name="Ichikawa N."/>
        </authorList>
    </citation>
    <scope>NUCLEOTIDE SEQUENCE [LARGE SCALE GENOMIC DNA]</scope>
    <source>
        <strain evidence="1 4">NBRC 100333</strain>
    </source>
</reference>
<dbReference type="RefSeq" id="WP_074956924.1">
    <property type="nucleotide sequence ID" value="NZ_BJXR01000036.1"/>
</dbReference>
<protein>
    <submittedName>
        <fullName evidence="1">Uncharacterized protein</fullName>
    </submittedName>
</protein>
<sequence length="438" mass="47002">MSQPDTQAHPVPQHVHQAQLQVAAALEKAEGKPIDLLKAPWGDVEKAVAKVLGGPFQVNQPEHQTLALGLAGAFAMRLIMEHQAFWFPNRDSPEGATLGFPEAIIMLSPFGAAMDALGQSKLGRLDDLAADIRRSLGQARFGNNPAQALGGQAPKLTPVDYQRLFDPGFLQFVVVDPAKAKTALETKPDVLARDVRAALGRAQDLPAEARQQFEGQIVQSLQRLDPSKSLIEQAERAPRLAELMVHLFATVNGTGSAPEDFWHDIVLPLLFIGAPTTFPPLDDEELELFRNGADPLPLFVDVVPHAHPAPDEGLLGAFEMSDIGLLHPGFARVGALRLIRIDPTRIKPLLAGFDAQKLATSIKTFGDAVATAAGKPVNDTPQGKEMLQASLTLLSDLKRGVGEGKGELCLRRLTEAEAASERALGSVRKGLQGSLIIT</sequence>
<dbReference type="EMBL" id="FOIB01000007">
    <property type="protein sequence ID" value="SEU25845.1"/>
    <property type="molecule type" value="Genomic_DNA"/>
</dbReference>
<reference evidence="2 3" key="1">
    <citation type="submission" date="2016-10" db="EMBL/GenBank/DDBJ databases">
        <authorList>
            <person name="Varghese N."/>
            <person name="Submissions S."/>
        </authorList>
    </citation>
    <scope>NUCLEOTIDE SEQUENCE [LARGE SCALE GENOMIC DNA]</scope>
    <source>
        <strain evidence="2 3">DSM 16525</strain>
    </source>
</reference>
<keyword evidence="3" id="KW-1185">Reference proteome</keyword>
<organism evidence="1 4">
    <name type="scientific">Myxococcus fulvus</name>
    <dbReference type="NCBI Taxonomy" id="33"/>
    <lineage>
        <taxon>Bacteria</taxon>
        <taxon>Pseudomonadati</taxon>
        <taxon>Myxococcota</taxon>
        <taxon>Myxococcia</taxon>
        <taxon>Myxococcales</taxon>
        <taxon>Cystobacterineae</taxon>
        <taxon>Myxococcaceae</taxon>
        <taxon>Myxococcus</taxon>
    </lineage>
</organism>
<evidence type="ECO:0000313" key="2">
    <source>
        <dbReference type="EMBL" id="SEU25845.1"/>
    </source>
</evidence>
<accession>A0A511T6X8</accession>
<evidence type="ECO:0000313" key="4">
    <source>
        <dbReference type="Proteomes" id="UP000321514"/>
    </source>
</evidence>
<dbReference type="AlphaFoldDB" id="A0A511T6X8"/>
<comment type="caution">
    <text evidence="1">The sequence shown here is derived from an EMBL/GenBank/DDBJ whole genome shotgun (WGS) entry which is preliminary data.</text>
</comment>
<dbReference type="Proteomes" id="UP000321514">
    <property type="component" value="Unassembled WGS sequence"/>
</dbReference>
<proteinExistence type="predicted"/>
<dbReference type="Proteomes" id="UP000183760">
    <property type="component" value="Unassembled WGS sequence"/>
</dbReference>
<dbReference type="OrthoDB" id="5482827at2"/>
<dbReference type="EMBL" id="BJXR01000036">
    <property type="protein sequence ID" value="GEN09926.1"/>
    <property type="molecule type" value="Genomic_DNA"/>
</dbReference>
<name>A0A511T6X8_MYXFU</name>
<evidence type="ECO:0000313" key="3">
    <source>
        <dbReference type="Proteomes" id="UP000183760"/>
    </source>
</evidence>